<dbReference type="EMBL" id="LK931338">
    <property type="protein sequence ID" value="CDZ86703.1"/>
    <property type="molecule type" value="Genomic_DNA"/>
</dbReference>
<sequence>MLGIQASVAVNQKNGKGYPFPVCYHFIFLQRIELRIFAIIFSTRARPSEQKMIAKIVKGDQLAKNICYHFCVGQLAGAIQNDSILA</sequence>
<protein>
    <submittedName>
        <fullName evidence="1">Uncharacterized protein</fullName>
    </submittedName>
</protein>
<dbReference type="PATRIC" id="fig|545.12.peg.4995"/>
<organism evidence="1">
    <name type="scientific">Citrobacter koseri</name>
    <name type="common">Citrobacter diversus</name>
    <dbReference type="NCBI Taxonomy" id="545"/>
    <lineage>
        <taxon>Bacteria</taxon>
        <taxon>Pseudomonadati</taxon>
        <taxon>Pseudomonadota</taxon>
        <taxon>Gammaproteobacteria</taxon>
        <taxon>Enterobacterales</taxon>
        <taxon>Enterobacteriaceae</taxon>
        <taxon>Citrobacter</taxon>
    </lineage>
</organism>
<accession>A0A078LS35</accession>
<name>A0A078LS35_CITKO</name>
<evidence type="ECO:0000313" key="1">
    <source>
        <dbReference type="EMBL" id="CDZ86703.1"/>
    </source>
</evidence>
<proteinExistence type="predicted"/>
<gene>
    <name evidence="1" type="ORF">BN1086_04955</name>
</gene>
<reference evidence="1" key="1">
    <citation type="submission" date="2014-06" db="EMBL/GenBank/DDBJ databases">
        <authorList>
            <person name="Urmite Genomes Urmite Genomes"/>
        </authorList>
    </citation>
    <scope>NUCLEOTIDE SEQUENCE</scope>
</reference>
<dbReference type="AlphaFoldDB" id="A0A078LS35"/>